<sequence length="172" mass="19052">MARINVYETDEYTGTRTLAGWFDISKAEGFAEDTRWDGNNTVGLSSGVPTNFGGDQLIHTSGGRWVLYRDRSRYFNGRDTHHFVSENVAREWLLTNGHDDDAATYFGPTEEERGPGRPEVGKPINVRLGDLLADVDDYAADNDLSRAEAIRSLIAIAVGSIKEARQKASADR</sequence>
<accession>A0A343VR80</accession>
<dbReference type="EMBL" id="MF600313">
    <property type="protein sequence ID" value="AVN58404.1"/>
    <property type="molecule type" value="Genomic_DNA"/>
</dbReference>
<geneLocation type="plasmid" evidence="1">
    <name>pCBMA213_1</name>
</geneLocation>
<protein>
    <recommendedName>
        <fullName evidence="2">Ribbon-helix-helix protein CopG domain-containing protein</fullName>
    </recommendedName>
</protein>
<evidence type="ECO:0008006" key="2">
    <source>
        <dbReference type="Google" id="ProtNLM"/>
    </source>
</evidence>
<reference evidence="1" key="1">
    <citation type="journal article" date="2018" name="Front. Microbiol.">
        <title>Beyond the Limits: tRNA Array Units in Mycobacterium Genomes.</title>
        <authorList>
            <person name="Morgado S.M."/>
            <person name="Vicente A.C."/>
        </authorList>
    </citation>
    <scope>NUCLEOTIDE SEQUENCE</scope>
    <source>
        <strain evidence="1">CBMA 213</strain>
        <plasmid evidence="1">pCBMA213_1</plasmid>
    </source>
</reference>
<dbReference type="AlphaFoldDB" id="A0A343VR80"/>
<proteinExistence type="predicted"/>
<name>A0A343VR80_9MYCO</name>
<organism evidence="1">
    <name type="scientific">Mycolicibacterium sp. CBMA 213</name>
    <dbReference type="NCBI Taxonomy" id="1968788"/>
    <lineage>
        <taxon>Bacteria</taxon>
        <taxon>Bacillati</taxon>
        <taxon>Actinomycetota</taxon>
        <taxon>Actinomycetes</taxon>
        <taxon>Mycobacteriales</taxon>
        <taxon>Mycobacteriaceae</taxon>
        <taxon>Mycolicibacterium</taxon>
    </lineage>
</organism>
<dbReference type="RefSeq" id="WP_155921864.1">
    <property type="nucleotide sequence ID" value="NZ_MF600313.1"/>
</dbReference>
<gene>
    <name evidence="1" type="ORF">B5P44_p00109</name>
</gene>
<keyword evidence="1" id="KW-0614">Plasmid</keyword>
<evidence type="ECO:0000313" key="1">
    <source>
        <dbReference type="EMBL" id="AVN58404.1"/>
    </source>
</evidence>